<evidence type="ECO:0000313" key="1">
    <source>
        <dbReference type="EMBL" id="GJE99406.1"/>
    </source>
</evidence>
<dbReference type="EMBL" id="BPQB01000108">
    <property type="protein sequence ID" value="GJE99406.1"/>
    <property type="molecule type" value="Genomic_DNA"/>
</dbReference>
<dbReference type="Proteomes" id="UP000703269">
    <property type="component" value="Unassembled WGS sequence"/>
</dbReference>
<protein>
    <submittedName>
        <fullName evidence="1">Uncharacterized protein</fullName>
    </submittedName>
</protein>
<sequence length="89" mass="9885">MLHSHLAPRSHMFIDAKEEADYSRRAGRSRNSMRYADRVQKNTCPGSCDARNSCLCGVLLAPPCSVLRVGDIARWAPGHQNPAKPSHRT</sequence>
<comment type="caution">
    <text evidence="1">The sequence shown here is derived from an EMBL/GenBank/DDBJ whole genome shotgun (WGS) entry which is preliminary data.</text>
</comment>
<name>A0A9P3GRA8_9APHY</name>
<accession>A0A9P3GRA8</accession>
<organism evidence="1 2">
    <name type="scientific">Phanerochaete sordida</name>
    <dbReference type="NCBI Taxonomy" id="48140"/>
    <lineage>
        <taxon>Eukaryota</taxon>
        <taxon>Fungi</taxon>
        <taxon>Dikarya</taxon>
        <taxon>Basidiomycota</taxon>
        <taxon>Agaricomycotina</taxon>
        <taxon>Agaricomycetes</taxon>
        <taxon>Polyporales</taxon>
        <taxon>Phanerochaetaceae</taxon>
        <taxon>Phanerochaete</taxon>
    </lineage>
</organism>
<reference evidence="1 2" key="1">
    <citation type="submission" date="2021-08" db="EMBL/GenBank/DDBJ databases">
        <title>Draft Genome Sequence of Phanerochaete sordida strain YK-624.</title>
        <authorList>
            <person name="Mori T."/>
            <person name="Dohra H."/>
            <person name="Suzuki T."/>
            <person name="Kawagishi H."/>
            <person name="Hirai H."/>
        </authorList>
    </citation>
    <scope>NUCLEOTIDE SEQUENCE [LARGE SCALE GENOMIC DNA]</scope>
    <source>
        <strain evidence="1 2">YK-624</strain>
    </source>
</reference>
<gene>
    <name evidence="1" type="ORF">PsYK624_156620</name>
</gene>
<keyword evidence="2" id="KW-1185">Reference proteome</keyword>
<dbReference type="AlphaFoldDB" id="A0A9P3GRA8"/>
<evidence type="ECO:0000313" key="2">
    <source>
        <dbReference type="Proteomes" id="UP000703269"/>
    </source>
</evidence>
<proteinExistence type="predicted"/>